<evidence type="ECO:0000313" key="2">
    <source>
        <dbReference type="EMBL" id="GAA5508011.1"/>
    </source>
</evidence>
<organism evidence="2 3">
    <name type="scientific">Novipirellula caenicola</name>
    <dbReference type="NCBI Taxonomy" id="1536901"/>
    <lineage>
        <taxon>Bacteria</taxon>
        <taxon>Pseudomonadati</taxon>
        <taxon>Planctomycetota</taxon>
        <taxon>Planctomycetia</taxon>
        <taxon>Pirellulales</taxon>
        <taxon>Pirellulaceae</taxon>
        <taxon>Novipirellula</taxon>
    </lineage>
</organism>
<name>A0ABP9VTM0_9BACT</name>
<protein>
    <recommendedName>
        <fullName evidence="1">EVE domain-containing protein</fullName>
    </recommendedName>
</protein>
<dbReference type="InterPro" id="IPR002740">
    <property type="entry name" value="EVE_domain"/>
</dbReference>
<sequence length="237" mass="26728">MTWPVPWPALARQLIISRRSKACIAALFPALWLLSALPCTRIAKKDGGPDRLPSHHSSTAISFSSTSTRFGNAKGLFHAMTINYWLMKSEPNTFSIDDLAAQPDQTTCWEGVRNYQARNMLRDDIHVGDRVLFYHSACKVPAVVGTAVVSKSGYPDPFQFDRKSKYFDEKSDPENPRWYLVDIKLEKKFDRPVTLAELRERAGLSGMVLLQKGSRLSVQPVKKKEFETIEKLASKPA</sequence>
<gene>
    <name evidence="2" type="ORF">Rcae01_03470</name>
</gene>
<dbReference type="Proteomes" id="UP001416858">
    <property type="component" value="Unassembled WGS sequence"/>
</dbReference>
<feature type="domain" description="EVE" evidence="1">
    <location>
        <begin position="83"/>
        <end position="232"/>
    </location>
</feature>
<dbReference type="CDD" id="cd21133">
    <property type="entry name" value="EVE"/>
    <property type="match status" value="1"/>
</dbReference>
<dbReference type="PANTHER" id="PTHR14087:SF7">
    <property type="entry name" value="THYMOCYTE NUCLEAR PROTEIN 1"/>
    <property type="match status" value="1"/>
</dbReference>
<dbReference type="EMBL" id="BAABRO010000007">
    <property type="protein sequence ID" value="GAA5508011.1"/>
    <property type="molecule type" value="Genomic_DNA"/>
</dbReference>
<accession>A0ABP9VTM0</accession>
<proteinExistence type="predicted"/>
<dbReference type="Gene3D" id="3.10.590.10">
    <property type="entry name" value="ph1033 like domains"/>
    <property type="match status" value="1"/>
</dbReference>
<keyword evidence="3" id="KW-1185">Reference proteome</keyword>
<comment type="caution">
    <text evidence="2">The sequence shown here is derived from an EMBL/GenBank/DDBJ whole genome shotgun (WGS) entry which is preliminary data.</text>
</comment>
<dbReference type="InterPro" id="IPR052181">
    <property type="entry name" value="5hmC_binding"/>
</dbReference>
<evidence type="ECO:0000313" key="3">
    <source>
        <dbReference type="Proteomes" id="UP001416858"/>
    </source>
</evidence>
<dbReference type="InterPro" id="IPR047197">
    <property type="entry name" value="THYN1-like_EVE"/>
</dbReference>
<dbReference type="Pfam" id="PF01878">
    <property type="entry name" value="EVE"/>
    <property type="match status" value="1"/>
</dbReference>
<dbReference type="SUPFAM" id="SSF88697">
    <property type="entry name" value="PUA domain-like"/>
    <property type="match status" value="1"/>
</dbReference>
<dbReference type="InterPro" id="IPR015947">
    <property type="entry name" value="PUA-like_sf"/>
</dbReference>
<reference evidence="2 3" key="1">
    <citation type="submission" date="2024-02" db="EMBL/GenBank/DDBJ databases">
        <title>Rhodopirellula caenicola NBRC 110016.</title>
        <authorList>
            <person name="Ichikawa N."/>
            <person name="Katano-Makiyama Y."/>
            <person name="Hidaka K."/>
        </authorList>
    </citation>
    <scope>NUCLEOTIDE SEQUENCE [LARGE SCALE GENOMIC DNA]</scope>
    <source>
        <strain evidence="2 3">NBRC 110016</strain>
    </source>
</reference>
<evidence type="ECO:0000259" key="1">
    <source>
        <dbReference type="Pfam" id="PF01878"/>
    </source>
</evidence>
<dbReference type="PANTHER" id="PTHR14087">
    <property type="entry name" value="THYMOCYTE NUCLEAR PROTEIN 1"/>
    <property type="match status" value="1"/>
</dbReference>